<protein>
    <recommendedName>
        <fullName evidence="5">Tc1-like transposase DDE domain-containing protein</fullName>
    </recommendedName>
</protein>
<accession>A0ABY6KZE1</accession>
<name>A0ABY6KZE1_9ARAC</name>
<evidence type="ECO:0008006" key="5">
    <source>
        <dbReference type="Google" id="ProtNLM"/>
    </source>
</evidence>
<proteinExistence type="predicted"/>
<evidence type="ECO:0000256" key="1">
    <source>
        <dbReference type="ARBA" id="ARBA00004123"/>
    </source>
</evidence>
<dbReference type="SUPFAM" id="SSF46689">
    <property type="entry name" value="Homeodomain-like"/>
    <property type="match status" value="1"/>
</dbReference>
<gene>
    <name evidence="3" type="ORF">LAZ67_10003242</name>
</gene>
<reference evidence="3 4" key="1">
    <citation type="submission" date="2022-01" db="EMBL/GenBank/DDBJ databases">
        <title>A chromosomal length assembly of Cordylochernes scorpioides.</title>
        <authorList>
            <person name="Zeh D."/>
            <person name="Zeh J."/>
        </authorList>
    </citation>
    <scope>NUCLEOTIDE SEQUENCE [LARGE SCALE GENOMIC DNA]</scope>
    <source>
        <strain evidence="3">IN4F17</strain>
        <tissue evidence="3">Whole Body</tissue>
    </source>
</reference>
<evidence type="ECO:0000313" key="4">
    <source>
        <dbReference type="Proteomes" id="UP001235939"/>
    </source>
</evidence>
<feature type="compositionally biased region" description="Polar residues" evidence="2">
    <location>
        <begin position="174"/>
        <end position="186"/>
    </location>
</feature>
<dbReference type="EMBL" id="CP092872">
    <property type="protein sequence ID" value="UYV73441.1"/>
    <property type="molecule type" value="Genomic_DNA"/>
</dbReference>
<organism evidence="3 4">
    <name type="scientific">Cordylochernes scorpioides</name>
    <dbReference type="NCBI Taxonomy" id="51811"/>
    <lineage>
        <taxon>Eukaryota</taxon>
        <taxon>Metazoa</taxon>
        <taxon>Ecdysozoa</taxon>
        <taxon>Arthropoda</taxon>
        <taxon>Chelicerata</taxon>
        <taxon>Arachnida</taxon>
        <taxon>Pseudoscorpiones</taxon>
        <taxon>Cheliferoidea</taxon>
        <taxon>Chernetidae</taxon>
        <taxon>Cordylochernes</taxon>
    </lineage>
</organism>
<dbReference type="InterPro" id="IPR009057">
    <property type="entry name" value="Homeodomain-like_sf"/>
</dbReference>
<evidence type="ECO:0000256" key="2">
    <source>
        <dbReference type="SAM" id="MobiDB-lite"/>
    </source>
</evidence>
<dbReference type="InterPro" id="IPR036397">
    <property type="entry name" value="RNaseH_sf"/>
</dbReference>
<sequence>MMLMNSMLTFKVAQEMALAHEAAVKNVAEIKDGKPQEEINVMGRAVKIGIGLEWISYGDSVCQINEVMNGNGMAAAMNGNGNGAKYGNGNGMAAAMNGNGNGMAAYMNGNGMAAMMNGNGGKYANGMMSGANGMGASYMNGGEDMYSEGDGLSVYGNPGVDFHFSPRCPRPASNADNRSFLDTTPDQEGPTKAGETPGPSHRKRRQFNQTDAFTRGMVIGLKRAGWSIRQIAADTHLGASTVHRLWRRWLEQGNVAIYRNAGATRVTSARVDRRILRQAVAAPQATCTAILQHVQDTLDHSISTRTISRRLMLPWPPYSPDLSPIEHVWDIIGRRLHALPQPRSEDELWQMVEREWRAIPQDAIRTLIDPLPRRVAACIAVRGGPTCY</sequence>
<dbReference type="Gene3D" id="3.30.420.10">
    <property type="entry name" value="Ribonuclease H-like superfamily/Ribonuclease H"/>
    <property type="match status" value="1"/>
</dbReference>
<comment type="subcellular location">
    <subcellularLocation>
        <location evidence="1">Nucleus</location>
    </subcellularLocation>
</comment>
<evidence type="ECO:0000313" key="3">
    <source>
        <dbReference type="EMBL" id="UYV73441.1"/>
    </source>
</evidence>
<dbReference type="Proteomes" id="UP001235939">
    <property type="component" value="Chromosome 10"/>
</dbReference>
<feature type="region of interest" description="Disordered" evidence="2">
    <location>
        <begin position="166"/>
        <end position="209"/>
    </location>
</feature>
<keyword evidence="4" id="KW-1185">Reference proteome</keyword>